<gene>
    <name evidence="1" type="ORF">CW362_30545</name>
</gene>
<organism evidence="1 2">
    <name type="scientific">Streptomyces populi</name>
    <dbReference type="NCBI Taxonomy" id="2058924"/>
    <lineage>
        <taxon>Bacteria</taxon>
        <taxon>Bacillati</taxon>
        <taxon>Actinomycetota</taxon>
        <taxon>Actinomycetes</taxon>
        <taxon>Kitasatosporales</taxon>
        <taxon>Streptomycetaceae</taxon>
        <taxon>Streptomyces</taxon>
    </lineage>
</organism>
<reference evidence="1 2" key="1">
    <citation type="submission" date="2017-12" db="EMBL/GenBank/DDBJ databases">
        <title>Streptomyces populusis sp. nov., a novel endophytic actinobacterium isolated from stems of Populus adenopoda Maxim.</title>
        <authorList>
            <person name="Wang Z."/>
        </authorList>
    </citation>
    <scope>NUCLEOTIDE SEQUENCE [LARGE SCALE GENOMIC DNA]</scope>
    <source>
        <strain evidence="1 2">A249</strain>
    </source>
</reference>
<dbReference type="AlphaFoldDB" id="A0A2I0SH54"/>
<evidence type="ECO:0000313" key="2">
    <source>
        <dbReference type="Proteomes" id="UP000236178"/>
    </source>
</evidence>
<dbReference type="RefSeq" id="WP_103552849.1">
    <property type="nucleotide sequence ID" value="NZ_JBHJSK010000023.1"/>
</dbReference>
<dbReference type="EMBL" id="PJOS01000080">
    <property type="protein sequence ID" value="PKT69264.1"/>
    <property type="molecule type" value="Genomic_DNA"/>
</dbReference>
<name>A0A2I0SH54_9ACTN</name>
<dbReference type="Gene3D" id="3.90.79.10">
    <property type="entry name" value="Nucleoside Triphosphate Pyrophosphohydrolase"/>
    <property type="match status" value="1"/>
</dbReference>
<dbReference type="SUPFAM" id="SSF55811">
    <property type="entry name" value="Nudix"/>
    <property type="match status" value="1"/>
</dbReference>
<dbReference type="Proteomes" id="UP000236178">
    <property type="component" value="Unassembled WGS sequence"/>
</dbReference>
<protein>
    <recommendedName>
        <fullName evidence="3">Nudix hydrolase domain-containing protein</fullName>
    </recommendedName>
</protein>
<keyword evidence="2" id="KW-1185">Reference proteome</keyword>
<comment type="caution">
    <text evidence="1">The sequence shown here is derived from an EMBL/GenBank/DDBJ whole genome shotgun (WGS) entry which is preliminary data.</text>
</comment>
<evidence type="ECO:0000313" key="1">
    <source>
        <dbReference type="EMBL" id="PKT69264.1"/>
    </source>
</evidence>
<dbReference type="InterPro" id="IPR015797">
    <property type="entry name" value="NUDIX_hydrolase-like_dom_sf"/>
</dbReference>
<sequence>MNTHDEADFLPPVLLSTPFTHVPAGDRTGSRSTKAVIDGAVDLCDSLLTCDLGRPPTVIVRQGGRVRWAAETLTARRHAEWRGRDAGEWSGPKVAVHRLRTGGPGQAEIEVARTDWGQVQAVQAGFLALHGDAHGRASFLSALLDGAGAPVPNIVAVHGVIETEDGMILLNRRSHLVKYHPLTWSCSFEEGMEPADVDEAGSHTFERAAARGIAEEFGLDVGTDDLTVLGLLGDTGAMSVAAVVHCRIPVPAERLYAQATAGQAADAWEHVGCALLPLSPEALAGALLGSARPEDDVSLKPSDTEQGHEPVSWHPTSRYRLLLTMLFRFGRARTAAVLARAAVLRQRIP</sequence>
<evidence type="ECO:0008006" key="3">
    <source>
        <dbReference type="Google" id="ProtNLM"/>
    </source>
</evidence>
<accession>A0A2I0SH54</accession>
<proteinExistence type="predicted"/>
<dbReference type="OrthoDB" id="5178870at2"/>